<keyword evidence="2" id="KW-0813">Transport</keyword>
<reference evidence="8" key="1">
    <citation type="journal article" date="2020" name="Fungal Divers.">
        <title>Resolving the Mortierellaceae phylogeny through synthesis of multi-gene phylogenetics and phylogenomics.</title>
        <authorList>
            <person name="Vandepol N."/>
            <person name="Liber J."/>
            <person name="Desiro A."/>
            <person name="Na H."/>
            <person name="Kennedy M."/>
            <person name="Barry K."/>
            <person name="Grigoriev I.V."/>
            <person name="Miller A.N."/>
            <person name="O'Donnell K."/>
            <person name="Stajich J.E."/>
            <person name="Bonito G."/>
        </authorList>
    </citation>
    <scope>NUCLEOTIDE SEQUENCE</scope>
    <source>
        <strain evidence="8">MES-2147</strain>
    </source>
</reference>
<accession>A0A9P6MDE4</accession>
<dbReference type="SUPFAM" id="SSF103473">
    <property type="entry name" value="MFS general substrate transporter"/>
    <property type="match status" value="1"/>
</dbReference>
<comment type="subcellular location">
    <subcellularLocation>
        <location evidence="1">Membrane</location>
        <topology evidence="1">Multi-pass membrane protein</topology>
    </subcellularLocation>
</comment>
<dbReference type="PANTHER" id="PTHR19432">
    <property type="entry name" value="SUGAR TRANSPORTER"/>
    <property type="match status" value="1"/>
</dbReference>
<feature type="region of interest" description="Disordered" evidence="6">
    <location>
        <begin position="1"/>
        <end position="56"/>
    </location>
</feature>
<organism evidence="8 9">
    <name type="scientific">Modicella reniformis</name>
    <dbReference type="NCBI Taxonomy" id="1440133"/>
    <lineage>
        <taxon>Eukaryota</taxon>
        <taxon>Fungi</taxon>
        <taxon>Fungi incertae sedis</taxon>
        <taxon>Mucoromycota</taxon>
        <taxon>Mortierellomycotina</taxon>
        <taxon>Mortierellomycetes</taxon>
        <taxon>Mortierellales</taxon>
        <taxon>Mortierellaceae</taxon>
        <taxon>Modicella</taxon>
    </lineage>
</organism>
<dbReference type="OrthoDB" id="28755at2759"/>
<keyword evidence="4 7" id="KW-1133">Transmembrane helix</keyword>
<dbReference type="Pfam" id="PF13347">
    <property type="entry name" value="MFS_2"/>
    <property type="match status" value="1"/>
</dbReference>
<proteinExistence type="predicted"/>
<keyword evidence="3 7" id="KW-0812">Transmembrane</keyword>
<protein>
    <submittedName>
        <fullName evidence="8">Uncharacterized protein</fullName>
    </submittedName>
</protein>
<sequence length="177" mass="19228">MAHVSNSGGPPPLSSSSAQQSLLVPQPTTKSPKVKTKTKVIQPPPSRPLMPLTRRSSSMRRRLSILDITRLTICMLGVQFTWTVELGYGTPYLLSLGIPKSMTALVWLAGPLSGLIIQPTVGVFSDVLDWKMGRRRPFILIGAVFTVFSMYMVAFAHELALKVVGNGVETDAAYQSA</sequence>
<evidence type="ECO:0000256" key="7">
    <source>
        <dbReference type="SAM" id="Phobius"/>
    </source>
</evidence>
<dbReference type="EMBL" id="JAAAHW010001908">
    <property type="protein sequence ID" value="KAF9993225.1"/>
    <property type="molecule type" value="Genomic_DNA"/>
</dbReference>
<evidence type="ECO:0000256" key="6">
    <source>
        <dbReference type="SAM" id="MobiDB-lite"/>
    </source>
</evidence>
<dbReference type="Proteomes" id="UP000749646">
    <property type="component" value="Unassembled WGS sequence"/>
</dbReference>
<keyword evidence="9" id="KW-1185">Reference proteome</keyword>
<dbReference type="InterPro" id="IPR036259">
    <property type="entry name" value="MFS_trans_sf"/>
</dbReference>
<dbReference type="GO" id="GO:0008506">
    <property type="term" value="F:sucrose:proton symporter activity"/>
    <property type="evidence" value="ECO:0007669"/>
    <property type="project" value="TreeGrafter"/>
</dbReference>
<evidence type="ECO:0000256" key="5">
    <source>
        <dbReference type="ARBA" id="ARBA00023136"/>
    </source>
</evidence>
<evidence type="ECO:0000313" key="8">
    <source>
        <dbReference type="EMBL" id="KAF9993225.1"/>
    </source>
</evidence>
<feature type="transmembrane region" description="Helical" evidence="7">
    <location>
        <begin position="137"/>
        <end position="156"/>
    </location>
</feature>
<dbReference type="AlphaFoldDB" id="A0A9P6MDE4"/>
<feature type="compositionally biased region" description="Low complexity" evidence="6">
    <location>
        <begin position="14"/>
        <end position="31"/>
    </location>
</feature>
<evidence type="ECO:0000256" key="2">
    <source>
        <dbReference type="ARBA" id="ARBA00022448"/>
    </source>
</evidence>
<gene>
    <name evidence="8" type="ORF">BGZ65_011295</name>
</gene>
<feature type="transmembrane region" description="Helical" evidence="7">
    <location>
        <begin position="63"/>
        <end position="84"/>
    </location>
</feature>
<feature type="transmembrane region" description="Helical" evidence="7">
    <location>
        <begin position="104"/>
        <end position="125"/>
    </location>
</feature>
<comment type="caution">
    <text evidence="8">The sequence shown here is derived from an EMBL/GenBank/DDBJ whole genome shotgun (WGS) entry which is preliminary data.</text>
</comment>
<dbReference type="PANTHER" id="PTHR19432:SF35">
    <property type="entry name" value="SOLUTE CARRIER FAMILY 45 MEMBER 3 ISOFORM X1"/>
    <property type="match status" value="1"/>
</dbReference>
<evidence type="ECO:0000256" key="3">
    <source>
        <dbReference type="ARBA" id="ARBA00022692"/>
    </source>
</evidence>
<dbReference type="Gene3D" id="1.20.1250.20">
    <property type="entry name" value="MFS general substrate transporter like domains"/>
    <property type="match status" value="1"/>
</dbReference>
<keyword evidence="5 7" id="KW-0472">Membrane</keyword>
<dbReference type="GO" id="GO:0005886">
    <property type="term" value="C:plasma membrane"/>
    <property type="evidence" value="ECO:0007669"/>
    <property type="project" value="TreeGrafter"/>
</dbReference>
<evidence type="ECO:0000256" key="1">
    <source>
        <dbReference type="ARBA" id="ARBA00004141"/>
    </source>
</evidence>
<feature type="non-terminal residue" evidence="8">
    <location>
        <position position="1"/>
    </location>
</feature>
<name>A0A9P6MDE4_9FUNG</name>
<evidence type="ECO:0000313" key="9">
    <source>
        <dbReference type="Proteomes" id="UP000749646"/>
    </source>
</evidence>
<evidence type="ECO:0000256" key="4">
    <source>
        <dbReference type="ARBA" id="ARBA00022989"/>
    </source>
</evidence>